<dbReference type="RefSeq" id="WP_069643916.1">
    <property type="nucleotide sequence ID" value="NZ_MIJE01000033.1"/>
</dbReference>
<dbReference type="AlphaFoldDB" id="A0A1E5FZJ4"/>
<dbReference type="Proteomes" id="UP000094296">
    <property type="component" value="Unassembled WGS sequence"/>
</dbReference>
<dbReference type="OrthoDB" id="7869153at2"/>
<sequence length="254" mass="29810">MEIINKWTMYEKLIKSRHIDIFLPETALITKPEIVFDMLYCYKSVFIKPCVGYGGNYIIHIFKIKRDLFKFYYYTKENIYTKTISYIELETLILKQIYCRQCIVQRDVKLAKYKGAYTNIRVRVEKHIEKSWKCTRILGKVATKELTITSIDFGATVVSYDKLSFSCSIDKSLVQLELYDLSIHVVKHLSKIHDYSCTCVWGLDLAIDHCGGIWFIDACLYDNITVKPGNFKERCIITLDQSINFLAELRRLLK</sequence>
<dbReference type="InterPro" id="IPR026838">
    <property type="entry name" value="YheC/D"/>
</dbReference>
<dbReference type="STRING" id="766136.BHF68_09605"/>
<evidence type="ECO:0000313" key="1">
    <source>
        <dbReference type="EMBL" id="OEF95996.1"/>
    </source>
</evidence>
<keyword evidence="2" id="KW-1185">Reference proteome</keyword>
<gene>
    <name evidence="1" type="ORF">BHF68_09605</name>
</gene>
<evidence type="ECO:0000313" key="2">
    <source>
        <dbReference type="Proteomes" id="UP000094296"/>
    </source>
</evidence>
<accession>A0A1E5FZJ4</accession>
<organism evidence="1 2">
    <name type="scientific">Desulfuribacillus alkaliarsenatis</name>
    <dbReference type="NCBI Taxonomy" id="766136"/>
    <lineage>
        <taxon>Bacteria</taxon>
        <taxon>Bacillati</taxon>
        <taxon>Bacillota</taxon>
        <taxon>Desulfuribacillia</taxon>
        <taxon>Desulfuribacillales</taxon>
        <taxon>Desulfuribacillaceae</taxon>
        <taxon>Desulfuribacillus</taxon>
    </lineage>
</organism>
<protein>
    <recommendedName>
        <fullName evidence="3">ATP-grasp domain-containing protein</fullName>
    </recommendedName>
</protein>
<proteinExistence type="predicted"/>
<evidence type="ECO:0008006" key="3">
    <source>
        <dbReference type="Google" id="ProtNLM"/>
    </source>
</evidence>
<dbReference type="EMBL" id="MIJE01000033">
    <property type="protein sequence ID" value="OEF95996.1"/>
    <property type="molecule type" value="Genomic_DNA"/>
</dbReference>
<dbReference type="Pfam" id="PF14398">
    <property type="entry name" value="ATPgrasp_YheCD"/>
    <property type="match status" value="1"/>
</dbReference>
<reference evidence="1 2" key="1">
    <citation type="submission" date="2016-09" db="EMBL/GenBank/DDBJ databases">
        <title>Draft genome sequence for the type strain of Desulfuribacillus alkaliarsenatis AHT28, an obligately anaerobic, sulfidogenic bacterium isolated from Russian soda lake sediments.</title>
        <authorList>
            <person name="Abin C.A."/>
            <person name="Hollibaugh J.T."/>
        </authorList>
    </citation>
    <scope>NUCLEOTIDE SEQUENCE [LARGE SCALE GENOMIC DNA]</scope>
    <source>
        <strain evidence="1 2">AHT28</strain>
    </source>
</reference>
<comment type="caution">
    <text evidence="1">The sequence shown here is derived from an EMBL/GenBank/DDBJ whole genome shotgun (WGS) entry which is preliminary data.</text>
</comment>
<name>A0A1E5FZJ4_9FIRM</name>